<accession>A0A3D8PLK1</accession>
<keyword evidence="3" id="KW-1185">Reference proteome</keyword>
<dbReference type="InterPro" id="IPR029016">
    <property type="entry name" value="GAF-like_dom_sf"/>
</dbReference>
<dbReference type="CDD" id="cd01949">
    <property type="entry name" value="GGDEF"/>
    <property type="match status" value="1"/>
</dbReference>
<dbReference type="InterPro" id="IPR050469">
    <property type="entry name" value="Diguanylate_Cyclase"/>
</dbReference>
<dbReference type="EMBL" id="PIOC01000027">
    <property type="protein sequence ID" value="RDW16367.1"/>
    <property type="molecule type" value="Genomic_DNA"/>
</dbReference>
<dbReference type="AlphaFoldDB" id="A0A3D8PLK1"/>
<comment type="caution">
    <text evidence="2">The sequence shown here is derived from an EMBL/GenBank/DDBJ whole genome shotgun (WGS) entry which is preliminary data.</text>
</comment>
<name>A0A3D8PLK1_9BACI</name>
<evidence type="ECO:0000313" key="3">
    <source>
        <dbReference type="Proteomes" id="UP000257143"/>
    </source>
</evidence>
<dbReference type="RefSeq" id="WP_115774553.1">
    <property type="nucleotide sequence ID" value="NZ_PIOC01000027.1"/>
</dbReference>
<protein>
    <submittedName>
        <fullName evidence="2">GGDEF domain-containing protein</fullName>
    </submittedName>
</protein>
<dbReference type="GO" id="GO:0052621">
    <property type="term" value="F:diguanylate cyclase activity"/>
    <property type="evidence" value="ECO:0007669"/>
    <property type="project" value="TreeGrafter"/>
</dbReference>
<dbReference type="SUPFAM" id="SSF55073">
    <property type="entry name" value="Nucleotide cyclase"/>
    <property type="match status" value="1"/>
</dbReference>
<dbReference type="SUPFAM" id="SSF55781">
    <property type="entry name" value="GAF domain-like"/>
    <property type="match status" value="2"/>
</dbReference>
<feature type="domain" description="GGDEF" evidence="1">
    <location>
        <begin position="485"/>
        <end position="613"/>
    </location>
</feature>
<dbReference type="PANTHER" id="PTHR45138:SF9">
    <property type="entry name" value="DIGUANYLATE CYCLASE DGCM-RELATED"/>
    <property type="match status" value="1"/>
</dbReference>
<dbReference type="PROSITE" id="PS50887">
    <property type="entry name" value="GGDEF"/>
    <property type="match status" value="1"/>
</dbReference>
<sequence>MKTKEAYSIKFQQLYFDLLVEFANSVMDVEQIFQTAIGQLKHLIDSSYCAVYVYHPGVQQFRLAHYQADKALFQPLEIVGRNNHYDEHMVLQYVPLGMEVKIIPLKPIGDVEILFVFSVDQEHQPFTETEVISCMKETEKFLSIIIPLINNKQNNDNHEFLYELSTRLFAKNIQTEILTEVVDALKVRYPDYEFYLLLSQDSDAGGLPIKMIEYTDDQADNKSTRAFLTGELQIEIQEEEGIASIYAPLVGNQAIYGVLQIMTSISTYFSRKSLLFLTEFANLTGIAIERTTLYQNSKEQVSSLSFVNEFSRRLNSKLEIDEITRLVKQEIINLCSASEVGFIYFDAENQLGSNVLAESTAYFSTEAGKQFVKPLMDKAASEREAIFSGNFASSIASQYHSVMAIPIDHTEYSNGLVVILHEDRYHFTFESFKLMQALIQHTSLAITNSLLRERLERTVITDYLTGLYSRNYLEESIETSFKADKRGVLLLFDIDNFKQINDTYGHHAGDQVIIQVSDTMRQYVDIAYGHVPARWGGEELSIYLPNAMIEEGIEIATHIREKVEATSKPDVTVSCGVSSWKQGDQDTTINLFLRTDRALYQAKRLGKNRVEKN</sequence>
<dbReference type="PANTHER" id="PTHR45138">
    <property type="entry name" value="REGULATORY COMPONENTS OF SENSORY TRANSDUCTION SYSTEM"/>
    <property type="match status" value="1"/>
</dbReference>
<dbReference type="InterPro" id="IPR000160">
    <property type="entry name" value="GGDEF_dom"/>
</dbReference>
<evidence type="ECO:0000259" key="1">
    <source>
        <dbReference type="PROSITE" id="PS50887"/>
    </source>
</evidence>
<gene>
    <name evidence="2" type="ORF">CWR48_17130</name>
</gene>
<proteinExistence type="predicted"/>
<dbReference type="GO" id="GO:1902201">
    <property type="term" value="P:negative regulation of bacterial-type flagellum-dependent cell motility"/>
    <property type="evidence" value="ECO:0007669"/>
    <property type="project" value="TreeGrafter"/>
</dbReference>
<dbReference type="Gene3D" id="3.30.450.40">
    <property type="match status" value="2"/>
</dbReference>
<dbReference type="NCBIfam" id="TIGR00254">
    <property type="entry name" value="GGDEF"/>
    <property type="match status" value="1"/>
</dbReference>
<dbReference type="InterPro" id="IPR029787">
    <property type="entry name" value="Nucleotide_cyclase"/>
</dbReference>
<reference evidence="3" key="1">
    <citation type="submission" date="2017-11" db="EMBL/GenBank/DDBJ databases">
        <authorList>
            <person name="Zhu W."/>
        </authorList>
    </citation>
    <scope>NUCLEOTIDE SEQUENCE [LARGE SCALE GENOMIC DNA]</scope>
    <source>
        <strain evidence="3">CAU 1183</strain>
    </source>
</reference>
<organism evidence="2 3">
    <name type="scientific">Oceanobacillus arenosus</name>
    <dbReference type="NCBI Taxonomy" id="1229153"/>
    <lineage>
        <taxon>Bacteria</taxon>
        <taxon>Bacillati</taxon>
        <taxon>Bacillota</taxon>
        <taxon>Bacilli</taxon>
        <taxon>Bacillales</taxon>
        <taxon>Bacillaceae</taxon>
        <taxon>Oceanobacillus</taxon>
    </lineage>
</organism>
<dbReference type="InterPro" id="IPR043128">
    <property type="entry name" value="Rev_trsase/Diguanyl_cyclase"/>
</dbReference>
<dbReference type="Proteomes" id="UP000257143">
    <property type="component" value="Unassembled WGS sequence"/>
</dbReference>
<evidence type="ECO:0000313" key="2">
    <source>
        <dbReference type="EMBL" id="RDW16367.1"/>
    </source>
</evidence>
<dbReference type="Gene3D" id="3.30.70.270">
    <property type="match status" value="1"/>
</dbReference>
<dbReference type="GO" id="GO:0005886">
    <property type="term" value="C:plasma membrane"/>
    <property type="evidence" value="ECO:0007669"/>
    <property type="project" value="TreeGrafter"/>
</dbReference>
<dbReference type="SMART" id="SM00267">
    <property type="entry name" value="GGDEF"/>
    <property type="match status" value="1"/>
</dbReference>
<dbReference type="GO" id="GO:0043709">
    <property type="term" value="P:cell adhesion involved in single-species biofilm formation"/>
    <property type="evidence" value="ECO:0007669"/>
    <property type="project" value="TreeGrafter"/>
</dbReference>
<dbReference type="Pfam" id="PF00990">
    <property type="entry name" value="GGDEF"/>
    <property type="match status" value="1"/>
</dbReference>
<dbReference type="OrthoDB" id="9759607at2"/>